<name>A0ABX9Q5Z1_9BACT</name>
<comment type="caution">
    <text evidence="1">The sequence shown here is derived from an EMBL/GenBank/DDBJ whole genome shotgun (WGS) entry which is preliminary data.</text>
</comment>
<sequence>MAQPGYRQDVKTTMLMSGVTTPNVVSLRIHPEHDHQGVFKTGADGRDPVVAMQVHDVRKIASANLNNTEEEHSVKEFRVVFAMGEWKLPEKPGELRFDGTSGTSLESIDCCRLTCERPEVSGVLRLTPGIPAFRIVDDSVEQNPIPNCRIRVQGPDRREQEFEADAQGEVFIPRTGDEVYTLLGVVQDDLPLAGALLGEWTVESMPDLP</sequence>
<evidence type="ECO:0000313" key="2">
    <source>
        <dbReference type="Proteomes" id="UP000278907"/>
    </source>
</evidence>
<dbReference type="EMBL" id="RAWI01000487">
    <property type="protein sequence ID" value="RKH92411.1"/>
    <property type="molecule type" value="Genomic_DNA"/>
</dbReference>
<keyword evidence="2" id="KW-1185">Reference proteome</keyword>
<accession>A0ABX9Q5Z1</accession>
<dbReference type="Proteomes" id="UP000278907">
    <property type="component" value="Unassembled WGS sequence"/>
</dbReference>
<proteinExistence type="predicted"/>
<evidence type="ECO:0000313" key="1">
    <source>
        <dbReference type="EMBL" id="RKH92411.1"/>
    </source>
</evidence>
<organism evidence="1 2">
    <name type="scientific">Corallococcus praedator</name>
    <dbReference type="NCBI Taxonomy" id="2316724"/>
    <lineage>
        <taxon>Bacteria</taxon>
        <taxon>Pseudomonadati</taxon>
        <taxon>Myxococcota</taxon>
        <taxon>Myxococcia</taxon>
        <taxon>Myxococcales</taxon>
        <taxon>Cystobacterineae</taxon>
        <taxon>Myxococcaceae</taxon>
        <taxon>Corallococcus</taxon>
    </lineage>
</organism>
<reference evidence="1 2" key="1">
    <citation type="submission" date="2018-09" db="EMBL/GenBank/DDBJ databases">
        <authorList>
            <person name="Livingstone P.G."/>
            <person name="Whitworth D.E."/>
        </authorList>
    </citation>
    <scope>NUCLEOTIDE SEQUENCE [LARGE SCALE GENOMIC DNA]</scope>
    <source>
        <strain evidence="1 2">CA031B</strain>
    </source>
</reference>
<protein>
    <submittedName>
        <fullName evidence="1">Uncharacterized protein</fullName>
    </submittedName>
</protein>
<gene>
    <name evidence="1" type="ORF">D7Y13_36870</name>
</gene>